<evidence type="ECO:0000259" key="7">
    <source>
        <dbReference type="Pfam" id="PF08925"/>
    </source>
</evidence>
<accession>A0A8C5EG58</accession>
<evidence type="ECO:0000313" key="8">
    <source>
        <dbReference type="Ensembl" id="ENSGWIP00000020776.1"/>
    </source>
</evidence>
<keyword evidence="6" id="KW-0539">Nucleus</keyword>
<comment type="subunit">
    <text evidence="2">Monomer.</text>
</comment>
<keyword evidence="3" id="KW-0479">Metal-binding</keyword>
<evidence type="ECO:0000256" key="3">
    <source>
        <dbReference type="ARBA" id="ARBA00022723"/>
    </source>
</evidence>
<name>A0A8C5EG58_GOUWI</name>
<sequence length="69" mass="7659">MDTTSTTEKIQLHASSLEELQHVLQTGLKSNFAEVEVSVVDCPDLTKEPFTFPVPGPFPTSLLHNYITQ</sequence>
<dbReference type="SUPFAM" id="SSF117856">
    <property type="entry name" value="AF0104/ALDC/Ptd012-like"/>
    <property type="match status" value="1"/>
</dbReference>
<reference evidence="8" key="1">
    <citation type="submission" date="2020-06" db="EMBL/GenBank/DDBJ databases">
        <authorList>
            <consortium name="Wellcome Sanger Institute Data Sharing"/>
        </authorList>
    </citation>
    <scope>NUCLEOTIDE SEQUENCE [LARGE SCALE GENOMIC DNA]</scope>
</reference>
<keyword evidence="5" id="KW-0862">Zinc</keyword>
<dbReference type="GO" id="GO:0005634">
    <property type="term" value="C:nucleus"/>
    <property type="evidence" value="ECO:0007669"/>
    <property type="project" value="UniProtKB-SubCell"/>
</dbReference>
<dbReference type="PANTHER" id="PTHR13204">
    <property type="entry name" value="PTD012 PROTEIN"/>
    <property type="match status" value="1"/>
</dbReference>
<reference evidence="8" key="3">
    <citation type="submission" date="2025-09" db="UniProtKB">
        <authorList>
            <consortium name="Ensembl"/>
        </authorList>
    </citation>
    <scope>IDENTIFICATION</scope>
</reference>
<dbReference type="GO" id="GO:0016788">
    <property type="term" value="F:hydrolase activity, acting on ester bonds"/>
    <property type="evidence" value="ECO:0007669"/>
    <property type="project" value="TreeGrafter"/>
</dbReference>
<dbReference type="Proteomes" id="UP000694680">
    <property type="component" value="Chromosome 14"/>
</dbReference>
<evidence type="ECO:0000256" key="6">
    <source>
        <dbReference type="ARBA" id="ARBA00023242"/>
    </source>
</evidence>
<proteinExistence type="predicted"/>
<evidence type="ECO:0000313" key="9">
    <source>
        <dbReference type="Proteomes" id="UP000694680"/>
    </source>
</evidence>
<protein>
    <recommendedName>
        <fullName evidence="7">DUF1907 domain-containing protein</fullName>
    </recommendedName>
</protein>
<dbReference type="GO" id="GO:0008270">
    <property type="term" value="F:zinc ion binding"/>
    <property type="evidence" value="ECO:0007669"/>
    <property type="project" value="TreeGrafter"/>
</dbReference>
<evidence type="ECO:0000256" key="4">
    <source>
        <dbReference type="ARBA" id="ARBA00022801"/>
    </source>
</evidence>
<organism evidence="8 9">
    <name type="scientific">Gouania willdenowi</name>
    <name type="common">Blunt-snouted clingfish</name>
    <name type="synonym">Lepadogaster willdenowi</name>
    <dbReference type="NCBI Taxonomy" id="441366"/>
    <lineage>
        <taxon>Eukaryota</taxon>
        <taxon>Metazoa</taxon>
        <taxon>Chordata</taxon>
        <taxon>Craniata</taxon>
        <taxon>Vertebrata</taxon>
        <taxon>Euteleostomi</taxon>
        <taxon>Actinopterygii</taxon>
        <taxon>Neopterygii</taxon>
        <taxon>Teleostei</taxon>
        <taxon>Neoteleostei</taxon>
        <taxon>Acanthomorphata</taxon>
        <taxon>Ovalentaria</taxon>
        <taxon>Blenniimorphae</taxon>
        <taxon>Blenniiformes</taxon>
        <taxon>Gobiesocoidei</taxon>
        <taxon>Gobiesocidae</taxon>
        <taxon>Gobiesocinae</taxon>
        <taxon>Gouania</taxon>
    </lineage>
</organism>
<evidence type="ECO:0000256" key="1">
    <source>
        <dbReference type="ARBA" id="ARBA00004123"/>
    </source>
</evidence>
<keyword evidence="9" id="KW-1185">Reference proteome</keyword>
<feature type="domain" description="DUF1907" evidence="7">
    <location>
        <begin position="24"/>
        <end position="56"/>
    </location>
</feature>
<keyword evidence="4" id="KW-0378">Hydrolase</keyword>
<dbReference type="AlphaFoldDB" id="A0A8C5EG58"/>
<reference evidence="8" key="2">
    <citation type="submission" date="2025-08" db="UniProtKB">
        <authorList>
            <consortium name="Ensembl"/>
        </authorList>
    </citation>
    <scope>IDENTIFICATION</scope>
</reference>
<dbReference type="Pfam" id="PF08925">
    <property type="entry name" value="DUF1907"/>
    <property type="match status" value="1"/>
</dbReference>
<evidence type="ECO:0000256" key="2">
    <source>
        <dbReference type="ARBA" id="ARBA00011245"/>
    </source>
</evidence>
<dbReference type="InterPro" id="IPR015021">
    <property type="entry name" value="C11orf54_DUF1907"/>
</dbReference>
<dbReference type="Ensembl" id="ENSGWIT00000022816.1">
    <property type="protein sequence ID" value="ENSGWIP00000020776.1"/>
    <property type="gene ID" value="ENSGWIG00000011247.1"/>
</dbReference>
<dbReference type="PANTHER" id="PTHR13204:SF1">
    <property type="entry name" value="ESTER HYDROLASE C11ORF54"/>
    <property type="match status" value="1"/>
</dbReference>
<evidence type="ECO:0000256" key="5">
    <source>
        <dbReference type="ARBA" id="ARBA00022833"/>
    </source>
</evidence>
<comment type="subcellular location">
    <subcellularLocation>
        <location evidence="1">Nucleus</location>
    </subcellularLocation>
</comment>